<dbReference type="GO" id="GO:0008483">
    <property type="term" value="F:transaminase activity"/>
    <property type="evidence" value="ECO:0007669"/>
    <property type="project" value="UniProtKB-KW"/>
</dbReference>
<comment type="caution">
    <text evidence="1">The sequence shown here is derived from an EMBL/GenBank/DDBJ whole genome shotgun (WGS) entry which is preliminary data.</text>
</comment>
<evidence type="ECO:0000313" key="2">
    <source>
        <dbReference type="Proteomes" id="UP001238088"/>
    </source>
</evidence>
<dbReference type="RefSeq" id="WP_307470860.1">
    <property type="nucleotide sequence ID" value="NZ_JAUSUB010000001.1"/>
</dbReference>
<keyword evidence="1" id="KW-0032">Aminotransferase</keyword>
<name>A0ABU0AAI1_9BACI</name>
<sequence>MEVSYLDEIKEQFKAKTKKSYAFAQEAQEVMPGGVTANIKYFDPYPIIMERGEGDWCT</sequence>
<dbReference type="InterPro" id="IPR015422">
    <property type="entry name" value="PyrdxlP-dep_Trfase_small"/>
</dbReference>
<keyword evidence="1" id="KW-0808">Transferase</keyword>
<accession>A0ABU0AAI1</accession>
<dbReference type="Proteomes" id="UP001238088">
    <property type="component" value="Unassembled WGS sequence"/>
</dbReference>
<evidence type="ECO:0000313" key="1">
    <source>
        <dbReference type="EMBL" id="MDQ0268253.1"/>
    </source>
</evidence>
<dbReference type="Gene3D" id="3.90.1150.10">
    <property type="entry name" value="Aspartate Aminotransferase, domain 1"/>
    <property type="match status" value="1"/>
</dbReference>
<dbReference type="EMBL" id="JAUSUB010000001">
    <property type="protein sequence ID" value="MDQ0268253.1"/>
    <property type="molecule type" value="Genomic_DNA"/>
</dbReference>
<organism evidence="1 2">
    <name type="scientific">Cytobacillus purgationiresistens</name>
    <dbReference type="NCBI Taxonomy" id="863449"/>
    <lineage>
        <taxon>Bacteria</taxon>
        <taxon>Bacillati</taxon>
        <taxon>Bacillota</taxon>
        <taxon>Bacilli</taxon>
        <taxon>Bacillales</taxon>
        <taxon>Bacillaceae</taxon>
        <taxon>Cytobacillus</taxon>
    </lineage>
</organism>
<proteinExistence type="predicted"/>
<protein>
    <submittedName>
        <fullName evidence="1">Glutamate-1-semialdehyde aminotransferase</fullName>
    </submittedName>
</protein>
<keyword evidence="2" id="KW-1185">Reference proteome</keyword>
<gene>
    <name evidence="1" type="ORF">J2S17_000122</name>
</gene>
<reference evidence="1 2" key="1">
    <citation type="submission" date="2023-07" db="EMBL/GenBank/DDBJ databases">
        <title>Genomic Encyclopedia of Type Strains, Phase IV (KMG-IV): sequencing the most valuable type-strain genomes for metagenomic binning, comparative biology and taxonomic classification.</title>
        <authorList>
            <person name="Goeker M."/>
        </authorList>
    </citation>
    <scope>NUCLEOTIDE SEQUENCE [LARGE SCALE GENOMIC DNA]</scope>
    <source>
        <strain evidence="1 2">DSM 23494</strain>
    </source>
</reference>